<feature type="DNA-binding region" description="H-T-H motif" evidence="4">
    <location>
        <begin position="33"/>
        <end position="52"/>
    </location>
</feature>
<name>A0ABV5MCH7_9ACTN</name>
<evidence type="ECO:0000259" key="5">
    <source>
        <dbReference type="PROSITE" id="PS50977"/>
    </source>
</evidence>
<dbReference type="Pfam" id="PF00440">
    <property type="entry name" value="TetR_N"/>
    <property type="match status" value="1"/>
</dbReference>
<evidence type="ECO:0000256" key="3">
    <source>
        <dbReference type="ARBA" id="ARBA00023163"/>
    </source>
</evidence>
<dbReference type="SUPFAM" id="SSF48498">
    <property type="entry name" value="Tetracyclin repressor-like, C-terminal domain"/>
    <property type="match status" value="1"/>
</dbReference>
<gene>
    <name evidence="6" type="ORF">ACFFTR_26035</name>
</gene>
<dbReference type="InterPro" id="IPR009057">
    <property type="entry name" value="Homeodomain-like_sf"/>
</dbReference>
<evidence type="ECO:0000256" key="2">
    <source>
        <dbReference type="ARBA" id="ARBA00023125"/>
    </source>
</evidence>
<reference evidence="6 7" key="1">
    <citation type="submission" date="2024-09" db="EMBL/GenBank/DDBJ databases">
        <authorList>
            <person name="Sun Q."/>
            <person name="Mori K."/>
        </authorList>
    </citation>
    <scope>NUCLEOTIDE SEQUENCE [LARGE SCALE GENOMIC DNA]</scope>
    <source>
        <strain evidence="6 7">JCM 3307</strain>
    </source>
</reference>
<comment type="caution">
    <text evidence="6">The sequence shown here is derived from an EMBL/GenBank/DDBJ whole genome shotgun (WGS) entry which is preliminary data.</text>
</comment>
<dbReference type="InterPro" id="IPR036271">
    <property type="entry name" value="Tet_transcr_reg_TetR-rel_C_sf"/>
</dbReference>
<dbReference type="PANTHER" id="PTHR30055:SF234">
    <property type="entry name" value="HTH-TYPE TRANSCRIPTIONAL REGULATOR BETI"/>
    <property type="match status" value="1"/>
</dbReference>
<accession>A0ABV5MCH7</accession>
<dbReference type="Proteomes" id="UP001589608">
    <property type="component" value="Unassembled WGS sequence"/>
</dbReference>
<keyword evidence="7" id="KW-1185">Reference proteome</keyword>
<dbReference type="Gene3D" id="1.10.357.10">
    <property type="entry name" value="Tetracycline Repressor, domain 2"/>
    <property type="match status" value="1"/>
</dbReference>
<dbReference type="EMBL" id="JBHMCA010000047">
    <property type="protein sequence ID" value="MFB9446562.1"/>
    <property type="molecule type" value="Genomic_DNA"/>
</dbReference>
<keyword evidence="1" id="KW-0805">Transcription regulation</keyword>
<dbReference type="PROSITE" id="PS50977">
    <property type="entry name" value="HTH_TETR_2"/>
    <property type="match status" value="1"/>
</dbReference>
<dbReference type="RefSeq" id="WP_246655361.1">
    <property type="nucleotide sequence ID" value="NZ_CP061913.1"/>
</dbReference>
<dbReference type="PANTHER" id="PTHR30055">
    <property type="entry name" value="HTH-TYPE TRANSCRIPTIONAL REGULATOR RUTR"/>
    <property type="match status" value="1"/>
</dbReference>
<dbReference type="Pfam" id="PF21597">
    <property type="entry name" value="TetR_C_43"/>
    <property type="match status" value="1"/>
</dbReference>
<evidence type="ECO:0000313" key="6">
    <source>
        <dbReference type="EMBL" id="MFB9446562.1"/>
    </source>
</evidence>
<feature type="domain" description="HTH tetR-type" evidence="5">
    <location>
        <begin position="10"/>
        <end position="70"/>
    </location>
</feature>
<dbReference type="InterPro" id="IPR049445">
    <property type="entry name" value="TetR_SbtR-like_C"/>
</dbReference>
<dbReference type="SUPFAM" id="SSF46689">
    <property type="entry name" value="Homeodomain-like"/>
    <property type="match status" value="1"/>
</dbReference>
<sequence length="200" mass="21155">MASPVRSDAARNRQALIEIATRLFAAAAGDEPSMRLIAREAGVGIGTLYRHFPTREALVEAVYQDQVRRLTEGADALLAAHPPARAMRHWMDLFSEWLATKHGMVDTLRAMVGNQQLGHAHTRTELLTAIDKILAAGRAAGDIGAHATAEDVAAALIGIFTVAPITSRAEQAARLLDLVMLGIAATGPDGPRPGAAGSVR</sequence>
<evidence type="ECO:0000256" key="1">
    <source>
        <dbReference type="ARBA" id="ARBA00023015"/>
    </source>
</evidence>
<evidence type="ECO:0000313" key="7">
    <source>
        <dbReference type="Proteomes" id="UP001589608"/>
    </source>
</evidence>
<keyword evidence="2 4" id="KW-0238">DNA-binding</keyword>
<proteinExistence type="predicted"/>
<dbReference type="InterPro" id="IPR001647">
    <property type="entry name" value="HTH_TetR"/>
</dbReference>
<keyword evidence="3" id="KW-0804">Transcription</keyword>
<dbReference type="InterPro" id="IPR050109">
    <property type="entry name" value="HTH-type_TetR-like_transc_reg"/>
</dbReference>
<protein>
    <submittedName>
        <fullName evidence="6">TetR/AcrR family transcriptional regulator</fullName>
    </submittedName>
</protein>
<organism evidence="6 7">
    <name type="scientific">Dactylosporangium vinaceum</name>
    <dbReference type="NCBI Taxonomy" id="53362"/>
    <lineage>
        <taxon>Bacteria</taxon>
        <taxon>Bacillati</taxon>
        <taxon>Actinomycetota</taxon>
        <taxon>Actinomycetes</taxon>
        <taxon>Micromonosporales</taxon>
        <taxon>Micromonosporaceae</taxon>
        <taxon>Dactylosporangium</taxon>
    </lineage>
</organism>
<dbReference type="PRINTS" id="PR00455">
    <property type="entry name" value="HTHTETR"/>
</dbReference>
<evidence type="ECO:0000256" key="4">
    <source>
        <dbReference type="PROSITE-ProRule" id="PRU00335"/>
    </source>
</evidence>